<evidence type="ECO:0000256" key="1">
    <source>
        <dbReference type="SAM" id="SignalP"/>
    </source>
</evidence>
<keyword evidence="2" id="KW-1185">Reference proteome</keyword>
<feature type="chain" id="PRO_5047041350" evidence="1">
    <location>
        <begin position="22"/>
        <end position="218"/>
    </location>
</feature>
<proteinExistence type="predicted"/>
<dbReference type="OMA" id="MKFSIGP"/>
<dbReference type="OrthoDB" id="6358587at2759"/>
<reference evidence="3" key="1">
    <citation type="submission" date="2025-08" db="UniProtKB">
        <authorList>
            <consortium name="RefSeq"/>
        </authorList>
    </citation>
    <scope>IDENTIFICATION</scope>
    <source>
        <tissue evidence="3">Whole body</tissue>
    </source>
</reference>
<dbReference type="AlphaFoldDB" id="A0A8B8IAQ3"/>
<gene>
    <name evidence="3" type="primary">LOC113398683</name>
</gene>
<dbReference type="GeneID" id="113398683"/>
<dbReference type="RefSeq" id="XP_026493331.2">
    <property type="nucleotide sequence ID" value="XM_026637546.2"/>
</dbReference>
<evidence type="ECO:0000313" key="2">
    <source>
        <dbReference type="Proteomes" id="UP001652626"/>
    </source>
</evidence>
<dbReference type="InterPro" id="IPR006631">
    <property type="entry name" value="DM4_12"/>
</dbReference>
<dbReference type="SMART" id="SM00718">
    <property type="entry name" value="DM4_12"/>
    <property type="match status" value="1"/>
</dbReference>
<dbReference type="Pfam" id="PF07841">
    <property type="entry name" value="DM4_12"/>
    <property type="match status" value="1"/>
</dbReference>
<sequence length="218" mass="25184">MFKQRCLFHLVLFLAINFIQSEESINEKHVREKRQINSLPLVYPYGGTYKLLIGFAAPVPNDDHISLIFAINFQYQYVQFTNITELSRYYFIKEVSREERDADLVARRDERLIFYKSVSNLLQMKGMNGQDCVLRAICEAAQYPVQEEALVGEILHILLTPDYGHSPFENKDLDWEDAMSLYKDAATAGRQMFNCGYIYSGCPQGQGVLDLITTLRDE</sequence>
<dbReference type="PANTHER" id="PTHR21398:SF11">
    <property type="entry name" value="HDC15381-RELATED"/>
    <property type="match status" value="1"/>
</dbReference>
<dbReference type="PANTHER" id="PTHR21398">
    <property type="entry name" value="AGAP007094-PA"/>
    <property type="match status" value="1"/>
</dbReference>
<keyword evidence="1" id="KW-0732">Signal</keyword>
<name>A0A8B8IAQ3_VANTA</name>
<dbReference type="Proteomes" id="UP001652626">
    <property type="component" value="Chromosome 14"/>
</dbReference>
<accession>A0A8B8IAQ3</accession>
<evidence type="ECO:0000313" key="3">
    <source>
        <dbReference type="RefSeq" id="XP_026493331.2"/>
    </source>
</evidence>
<feature type="signal peptide" evidence="1">
    <location>
        <begin position="1"/>
        <end position="21"/>
    </location>
</feature>
<organism evidence="2 3">
    <name type="scientific">Vanessa tameamea</name>
    <name type="common">Kamehameha butterfly</name>
    <dbReference type="NCBI Taxonomy" id="334116"/>
    <lineage>
        <taxon>Eukaryota</taxon>
        <taxon>Metazoa</taxon>
        <taxon>Ecdysozoa</taxon>
        <taxon>Arthropoda</taxon>
        <taxon>Hexapoda</taxon>
        <taxon>Insecta</taxon>
        <taxon>Pterygota</taxon>
        <taxon>Neoptera</taxon>
        <taxon>Endopterygota</taxon>
        <taxon>Lepidoptera</taxon>
        <taxon>Glossata</taxon>
        <taxon>Ditrysia</taxon>
        <taxon>Papilionoidea</taxon>
        <taxon>Nymphalidae</taxon>
        <taxon>Nymphalinae</taxon>
        <taxon>Vanessa</taxon>
    </lineage>
</organism>
<protein>
    <submittedName>
        <fullName evidence="3">Uncharacterized protein LOC113398683</fullName>
    </submittedName>
</protein>